<feature type="domain" description="Transposase IS204/IS1001/IS1096/IS1165 DDE" evidence="1">
    <location>
        <begin position="13"/>
        <end position="43"/>
    </location>
</feature>
<reference evidence="2 3" key="1">
    <citation type="submission" date="2014-05" db="EMBL/GenBank/DDBJ databases">
        <authorList>
            <person name="Daugherty S.C."/>
            <person name="Tallon L.J."/>
            <person name="Sadzewicz L."/>
            <person name="Kilian M."/>
            <person name="Tettelin H."/>
        </authorList>
    </citation>
    <scope>NUCLEOTIDE SEQUENCE [LARGE SCALE GENOMIC DNA]</scope>
    <source>
        <strain evidence="2 3">SK608</strain>
    </source>
</reference>
<proteinExistence type="predicted"/>
<gene>
    <name evidence="2" type="ORF">SK608_0024</name>
</gene>
<accession>A0A081R1F7</accession>
<comment type="caution">
    <text evidence="2">The sequence shown here is derived from an EMBL/GenBank/DDBJ whole genome shotgun (WGS) entry which is preliminary data.</text>
</comment>
<sequence>MQLLPTLKRLHITTYNAKLEATNNLIKLIKRNAFGFRNFENFKKGFLSL</sequence>
<dbReference type="Proteomes" id="UP000028022">
    <property type="component" value="Unassembled WGS sequence"/>
</dbReference>
<name>A0A081R1F7_STRMT</name>
<dbReference type="AlphaFoldDB" id="A0A081R1F7"/>
<dbReference type="Pfam" id="PF01610">
    <property type="entry name" value="DDE_Tnp_ISL3"/>
    <property type="match status" value="1"/>
</dbReference>
<dbReference type="EMBL" id="JPFZ01000006">
    <property type="protein sequence ID" value="KEQ49030.1"/>
    <property type="molecule type" value="Genomic_DNA"/>
</dbReference>
<evidence type="ECO:0000313" key="2">
    <source>
        <dbReference type="EMBL" id="KEQ49030.1"/>
    </source>
</evidence>
<evidence type="ECO:0000313" key="3">
    <source>
        <dbReference type="Proteomes" id="UP000028022"/>
    </source>
</evidence>
<protein>
    <recommendedName>
        <fullName evidence="1">Transposase IS204/IS1001/IS1096/IS1165 DDE domain-containing protein</fullName>
    </recommendedName>
</protein>
<organism evidence="2 3">
    <name type="scientific">Streptococcus mitis</name>
    <dbReference type="NCBI Taxonomy" id="28037"/>
    <lineage>
        <taxon>Bacteria</taxon>
        <taxon>Bacillati</taxon>
        <taxon>Bacillota</taxon>
        <taxon>Bacilli</taxon>
        <taxon>Lactobacillales</taxon>
        <taxon>Streptococcaceae</taxon>
        <taxon>Streptococcus</taxon>
        <taxon>Streptococcus mitis group</taxon>
    </lineage>
</organism>
<evidence type="ECO:0000259" key="1">
    <source>
        <dbReference type="Pfam" id="PF01610"/>
    </source>
</evidence>
<dbReference type="InterPro" id="IPR002560">
    <property type="entry name" value="Transposase_DDE"/>
</dbReference>